<keyword evidence="7" id="KW-0456">Lyase</keyword>
<organism evidence="9 10">
    <name type="scientific">Arcicella aquatica</name>
    <dbReference type="NCBI Taxonomy" id="217141"/>
    <lineage>
        <taxon>Bacteria</taxon>
        <taxon>Pseudomonadati</taxon>
        <taxon>Bacteroidota</taxon>
        <taxon>Cytophagia</taxon>
        <taxon>Cytophagales</taxon>
        <taxon>Flectobacillaceae</taxon>
        <taxon>Arcicella</taxon>
    </lineage>
</organism>
<evidence type="ECO:0000256" key="1">
    <source>
        <dbReference type="ARBA" id="ARBA00008136"/>
    </source>
</evidence>
<evidence type="ECO:0000256" key="5">
    <source>
        <dbReference type="ARBA" id="ARBA00023124"/>
    </source>
</evidence>
<dbReference type="Pfam" id="PF02586">
    <property type="entry name" value="SRAP"/>
    <property type="match status" value="1"/>
</dbReference>
<keyword evidence="2 8" id="KW-0645">Protease</keyword>
<evidence type="ECO:0000256" key="8">
    <source>
        <dbReference type="RuleBase" id="RU364100"/>
    </source>
</evidence>
<dbReference type="EMBL" id="JAYFUL010000006">
    <property type="protein sequence ID" value="MEA5257162.1"/>
    <property type="molecule type" value="Genomic_DNA"/>
</dbReference>
<evidence type="ECO:0000256" key="4">
    <source>
        <dbReference type="ARBA" id="ARBA00022801"/>
    </source>
</evidence>
<evidence type="ECO:0000256" key="3">
    <source>
        <dbReference type="ARBA" id="ARBA00022763"/>
    </source>
</evidence>
<proteinExistence type="inferred from homology"/>
<keyword evidence="6" id="KW-0238">DNA-binding</keyword>
<dbReference type="Proteomes" id="UP001304671">
    <property type="component" value="Unassembled WGS sequence"/>
</dbReference>
<dbReference type="RefSeq" id="WP_323247353.1">
    <property type="nucleotide sequence ID" value="NZ_JAYFUL010000006.1"/>
</dbReference>
<dbReference type="EC" id="3.4.-.-" evidence="8"/>
<evidence type="ECO:0000256" key="6">
    <source>
        <dbReference type="ARBA" id="ARBA00023125"/>
    </source>
</evidence>
<sequence length="214" mass="25024">MCFYAEIPPSDKLLEKRYKASLHTKRYYEDNQVDIIFNGFTNPKMPIIMCDMPDKICLVRWGLIPTHISSLEQAKSIQTKTLNACIETVHEKMSYKNSQNLRCLVIVKAIIEPHQKPDKSRERYRIWLKDEDSFALGGIFSYWKSPENGKYIRTFSILTTVANEMMAKIHNTRKRMPVIISPDKYEEYLSGEKNILDYKTPFDENLMIAEKLSA</sequence>
<name>A0ABU5QJC3_9BACT</name>
<evidence type="ECO:0000256" key="7">
    <source>
        <dbReference type="ARBA" id="ARBA00023239"/>
    </source>
</evidence>
<dbReference type="Gene3D" id="3.90.1680.10">
    <property type="entry name" value="SOS response associated peptidase-like"/>
    <property type="match status" value="1"/>
</dbReference>
<dbReference type="PANTHER" id="PTHR13604">
    <property type="entry name" value="DC12-RELATED"/>
    <property type="match status" value="1"/>
</dbReference>
<evidence type="ECO:0000313" key="10">
    <source>
        <dbReference type="Proteomes" id="UP001304671"/>
    </source>
</evidence>
<reference evidence="9 10" key="1">
    <citation type="submission" date="2023-12" db="EMBL/GenBank/DDBJ databases">
        <title>Novel species of the genus Arcicella isolated from rivers.</title>
        <authorList>
            <person name="Lu H."/>
        </authorList>
    </citation>
    <scope>NUCLEOTIDE SEQUENCE [LARGE SCALE GENOMIC DNA]</scope>
    <source>
        <strain evidence="9 10">LMG 21963</strain>
    </source>
</reference>
<evidence type="ECO:0000256" key="2">
    <source>
        <dbReference type="ARBA" id="ARBA00022670"/>
    </source>
</evidence>
<comment type="similarity">
    <text evidence="1 8">Belongs to the SOS response-associated peptidase family.</text>
</comment>
<dbReference type="InterPro" id="IPR003738">
    <property type="entry name" value="SRAP"/>
</dbReference>
<keyword evidence="4 8" id="KW-0378">Hydrolase</keyword>
<protein>
    <recommendedName>
        <fullName evidence="8">Abasic site processing protein</fullName>
        <ecNumber evidence="8">3.4.-.-</ecNumber>
    </recommendedName>
</protein>
<evidence type="ECO:0000313" key="9">
    <source>
        <dbReference type="EMBL" id="MEA5257162.1"/>
    </source>
</evidence>
<dbReference type="PANTHER" id="PTHR13604:SF0">
    <property type="entry name" value="ABASIC SITE PROCESSING PROTEIN HMCES"/>
    <property type="match status" value="1"/>
</dbReference>
<accession>A0ABU5QJC3</accession>
<gene>
    <name evidence="9" type="ORF">VB264_05145</name>
</gene>
<keyword evidence="5" id="KW-0190">Covalent protein-DNA linkage</keyword>
<dbReference type="SUPFAM" id="SSF143081">
    <property type="entry name" value="BB1717-like"/>
    <property type="match status" value="1"/>
</dbReference>
<dbReference type="InterPro" id="IPR036590">
    <property type="entry name" value="SRAP-like"/>
</dbReference>
<keyword evidence="3" id="KW-0227">DNA damage</keyword>
<comment type="caution">
    <text evidence="9">The sequence shown here is derived from an EMBL/GenBank/DDBJ whole genome shotgun (WGS) entry which is preliminary data.</text>
</comment>
<keyword evidence="10" id="KW-1185">Reference proteome</keyword>